<name>A0AAN8FCJ2_TRICO</name>
<comment type="caution">
    <text evidence="1">The sequence shown here is derived from an EMBL/GenBank/DDBJ whole genome shotgun (WGS) entry which is preliminary data.</text>
</comment>
<protein>
    <submittedName>
        <fullName evidence="1">Uncharacterized protein</fullName>
    </submittedName>
</protein>
<dbReference type="Proteomes" id="UP001331761">
    <property type="component" value="Unassembled WGS sequence"/>
</dbReference>
<sequence length="263" mass="28209">MERTQVTLLTCNTEAQWVDTQDIMYTVAQCETPCDQCPALTNTGMTCLSGFICTPVTINTDGQCPAASCESGLMTAGDGRTTVSSLSCNGLAQWIDPQETVYTKAQCETSCTCPPLTISMAPSQPPARGNPLGTNANGCSTLTPQCRQNDLYRLVTADGVVTLPAPAARNTQMTCVDGKWMATIDGMETVVTEQACYADYRVVIKLEYNPTTWCKQYTLSGCTGGYRVGPRTITGTLTCDRFARWTSGSYTGNPLQAVTINCA</sequence>
<evidence type="ECO:0000313" key="1">
    <source>
        <dbReference type="EMBL" id="KAK5973674.1"/>
    </source>
</evidence>
<keyword evidence="2" id="KW-1185">Reference proteome</keyword>
<evidence type="ECO:0000313" key="2">
    <source>
        <dbReference type="Proteomes" id="UP001331761"/>
    </source>
</evidence>
<proteinExistence type="predicted"/>
<organism evidence="1 2">
    <name type="scientific">Trichostrongylus colubriformis</name>
    <name type="common">Black scour worm</name>
    <dbReference type="NCBI Taxonomy" id="6319"/>
    <lineage>
        <taxon>Eukaryota</taxon>
        <taxon>Metazoa</taxon>
        <taxon>Ecdysozoa</taxon>
        <taxon>Nematoda</taxon>
        <taxon>Chromadorea</taxon>
        <taxon>Rhabditida</taxon>
        <taxon>Rhabditina</taxon>
        <taxon>Rhabditomorpha</taxon>
        <taxon>Strongyloidea</taxon>
        <taxon>Trichostrongylidae</taxon>
        <taxon>Trichostrongylus</taxon>
    </lineage>
</organism>
<accession>A0AAN8FCJ2</accession>
<dbReference type="EMBL" id="WIXE01015176">
    <property type="protein sequence ID" value="KAK5973674.1"/>
    <property type="molecule type" value="Genomic_DNA"/>
</dbReference>
<gene>
    <name evidence="1" type="ORF">GCK32_007480</name>
</gene>
<dbReference type="AlphaFoldDB" id="A0AAN8FCJ2"/>
<reference evidence="1 2" key="1">
    <citation type="submission" date="2019-10" db="EMBL/GenBank/DDBJ databases">
        <title>Assembly and Annotation for the nematode Trichostrongylus colubriformis.</title>
        <authorList>
            <person name="Martin J."/>
        </authorList>
    </citation>
    <scope>NUCLEOTIDE SEQUENCE [LARGE SCALE GENOMIC DNA]</scope>
    <source>
        <strain evidence="1">G859</strain>
        <tissue evidence="1">Whole worm</tissue>
    </source>
</reference>